<dbReference type="OrthoDB" id="1107659at2759"/>
<dbReference type="Pfam" id="PF00078">
    <property type="entry name" value="RVT_1"/>
    <property type="match status" value="1"/>
</dbReference>
<dbReference type="CDD" id="cd01650">
    <property type="entry name" value="RT_nLTR_like"/>
    <property type="match status" value="1"/>
</dbReference>
<dbReference type="PANTHER" id="PTHR33116:SF80">
    <property type="entry name" value="REVERSE TRANSCRIPTASE ZINC-BINDING DOMAIN-CONTAINING PROTEIN"/>
    <property type="match status" value="1"/>
</dbReference>
<dbReference type="PANTHER" id="PTHR33116">
    <property type="entry name" value="REVERSE TRANSCRIPTASE ZINC-BINDING DOMAIN-CONTAINING PROTEIN-RELATED-RELATED"/>
    <property type="match status" value="1"/>
</dbReference>
<dbReference type="PROSITE" id="PS50878">
    <property type="entry name" value="RT_POL"/>
    <property type="match status" value="1"/>
</dbReference>
<evidence type="ECO:0000313" key="3">
    <source>
        <dbReference type="EMBL" id="CAA7041572.1"/>
    </source>
</evidence>
<name>A0A6D2JP46_9BRAS</name>
<comment type="caution">
    <text evidence="3">The sequence shown here is derived from an EMBL/GenBank/DDBJ whole genome shotgun (WGS) entry which is preliminary data.</text>
</comment>
<reference evidence="3" key="1">
    <citation type="submission" date="2020-01" db="EMBL/GenBank/DDBJ databases">
        <authorList>
            <person name="Mishra B."/>
        </authorList>
    </citation>
    <scope>NUCLEOTIDE SEQUENCE [LARGE SCALE GENOMIC DNA]</scope>
</reference>
<dbReference type="SUPFAM" id="SSF56219">
    <property type="entry name" value="DNase I-like"/>
    <property type="match status" value="1"/>
</dbReference>
<dbReference type="Gene3D" id="3.60.10.10">
    <property type="entry name" value="Endonuclease/exonuclease/phosphatase"/>
    <property type="match status" value="1"/>
</dbReference>
<dbReference type="Pfam" id="PF03372">
    <property type="entry name" value="Exo_endo_phos"/>
    <property type="match status" value="1"/>
</dbReference>
<keyword evidence="4" id="KW-1185">Reference proteome</keyword>
<keyword evidence="1" id="KW-1133">Transmembrane helix</keyword>
<dbReference type="AlphaFoldDB" id="A0A6D2JP46"/>
<feature type="domain" description="Reverse transcriptase" evidence="2">
    <location>
        <begin position="474"/>
        <end position="752"/>
    </location>
</feature>
<keyword evidence="1" id="KW-0812">Transmembrane</keyword>
<dbReference type="GO" id="GO:0003824">
    <property type="term" value="F:catalytic activity"/>
    <property type="evidence" value="ECO:0007669"/>
    <property type="project" value="InterPro"/>
</dbReference>
<dbReference type="SUPFAM" id="SSF56672">
    <property type="entry name" value="DNA/RNA polymerases"/>
    <property type="match status" value="1"/>
</dbReference>
<evidence type="ECO:0000313" key="4">
    <source>
        <dbReference type="Proteomes" id="UP000467841"/>
    </source>
</evidence>
<proteinExistence type="predicted"/>
<dbReference type="Proteomes" id="UP000467841">
    <property type="component" value="Unassembled WGS sequence"/>
</dbReference>
<gene>
    <name evidence="3" type="ORF">MERR_LOCUS28807</name>
</gene>
<dbReference type="InterPro" id="IPR005135">
    <property type="entry name" value="Endo/exonuclease/phosphatase"/>
</dbReference>
<dbReference type="InterPro" id="IPR036691">
    <property type="entry name" value="Endo/exonu/phosph_ase_sf"/>
</dbReference>
<evidence type="ECO:0000256" key="1">
    <source>
        <dbReference type="SAM" id="Phobius"/>
    </source>
</evidence>
<sequence length="1233" mass="139174">MTKAWILNHRPFFGAFTETHVQQGNSRRIESAIPRGWRFFGNFSEVQTARIIVVWDPRVSVVIYSESAQQITCGISLEAENLNFTVTFIYGFNLLEQRTPLWADLVNFANTTPLATHPWVVTGDFNQIIRPSHNSRHLEEEIDISGIDDITLAMQEANLFEAPSKGLTYSWWNRQETNPTLKRIDHALINAKWVENFPDSFSELLEPLQSDHSPILFSMPSLRRGVRKSFRFFCHVTDHPLYPSVVAESWNPDAVTGSAQFKLIRNLKILKAPLKLINKNHYSGVTKRVQEQERITVEIQRLLHTNPSEVLARDEHEARSRWNVLLKAEEKFFKQKSRVKWLNLGDRNTAYFHKCATMRLSQNHIYFLKDGQGRRVVSQTDLKNHSAAYFQSIFGCTDMPTSGASVVDLKELLPFRCSSLEIASLQRPVQEEKIVKTLFGMPRDKCPGPDGYPIEFFISSWSRVGPEVVEAVSEFFRHGRLLKDLNTTFIALIPKTPEACSLGDFRPISCCNLVYKIISKILANHLKPVLKGSISPNQSAFQKGRILGENVLLATELIRHYQRSNCPRASMLKVDIRKAFDTVCWDFVSKLLEAQDFPPIFRMWIRECFSSPRVSIMVNGKPAGFFERKKGLRQGDPISPYLFIMVMEALSCMLDKATREESFTLHPQCESPLITHLLFADDLLVFSDGSSSSMAGISEVLRVFKSYSGLDMNAAKSEIFFSGYTEAEVASLSSQVGIKAGNFPTRYLGLPLSSQRLSSSVLQPFLDKIRGKLNSFTVRFLSFAGKIRMVSSVIYGIVNFWSQVYSLPKAFYAKVDSMCSAFLWNNRTDSASGARVAWKDVCKPRSEGGLGVRNLQGFEVVFKLKQVWNLFANSGSLWVAWMRENVFARRSFWVTLDASRFSRTIRDMLKLKPLLSTFLKCEVGNGTVTAFWWDSWTTLGPFIDFVGTTGPRMLRLRLDARAADAVQLGSWRLPNARSDAVQALQIHLTAISPPQAGSGEDTYLWRLPSGIYSKNFSSKGTWEQLRVRSLPVSWAKTVWFTEEIPRASFILWAESTAAASIHSGHNTASPDFYLGAHHHADEVAATSHGLRSVERAECTDLYHNEHANTCLEGCSGPHGSRSSPFLPFAGWHSFSSRIIFCLYLISVMINFGLFHMCGCFLRGRETKKSFGSEANKHTCRTKRSPIHLYRIIAEPHVKSAPNPDVAVICPGLTFPILTASSRARGTEAALVLP</sequence>
<accession>A0A6D2JP46</accession>
<organism evidence="3 4">
    <name type="scientific">Microthlaspi erraticum</name>
    <dbReference type="NCBI Taxonomy" id="1685480"/>
    <lineage>
        <taxon>Eukaryota</taxon>
        <taxon>Viridiplantae</taxon>
        <taxon>Streptophyta</taxon>
        <taxon>Embryophyta</taxon>
        <taxon>Tracheophyta</taxon>
        <taxon>Spermatophyta</taxon>
        <taxon>Magnoliopsida</taxon>
        <taxon>eudicotyledons</taxon>
        <taxon>Gunneridae</taxon>
        <taxon>Pentapetalae</taxon>
        <taxon>rosids</taxon>
        <taxon>malvids</taxon>
        <taxon>Brassicales</taxon>
        <taxon>Brassicaceae</taxon>
        <taxon>Coluteocarpeae</taxon>
        <taxon>Microthlaspi</taxon>
    </lineage>
</organism>
<dbReference type="InterPro" id="IPR043502">
    <property type="entry name" value="DNA/RNA_pol_sf"/>
</dbReference>
<dbReference type="InterPro" id="IPR000477">
    <property type="entry name" value="RT_dom"/>
</dbReference>
<feature type="transmembrane region" description="Helical" evidence="1">
    <location>
        <begin position="1142"/>
        <end position="1161"/>
    </location>
</feature>
<protein>
    <recommendedName>
        <fullName evidence="2">Reverse transcriptase domain-containing protein</fullName>
    </recommendedName>
</protein>
<dbReference type="EMBL" id="CACVBM020001250">
    <property type="protein sequence ID" value="CAA7041572.1"/>
    <property type="molecule type" value="Genomic_DNA"/>
</dbReference>
<evidence type="ECO:0000259" key="2">
    <source>
        <dbReference type="PROSITE" id="PS50878"/>
    </source>
</evidence>
<keyword evidence="1" id="KW-0472">Membrane</keyword>